<dbReference type="PANTHER" id="PTHR31157:SF1">
    <property type="entry name" value="SCP DOMAIN-CONTAINING PROTEIN"/>
    <property type="match status" value="1"/>
</dbReference>
<comment type="caution">
    <text evidence="1">The sequence shown here is derived from an EMBL/GenBank/DDBJ whole genome shotgun (WGS) entry which is preliminary data.</text>
</comment>
<dbReference type="PANTHER" id="PTHR31157">
    <property type="entry name" value="SCP DOMAIN-CONTAINING PROTEIN"/>
    <property type="match status" value="1"/>
</dbReference>
<sequence>MRYKAQGLTPSKSAELVAAGYTSVEAVVAAWIKSAGAYLYSDLKFIGIGYRQYKHYWVVDMANTNDEVCG</sequence>
<reference evidence="1 2" key="1">
    <citation type="journal article" date="2017" name="Genome Biol. Evol.">
        <title>Phytophthora megakarya and P. palmivora, closely related causal agents of cacao black pod rot, underwent increases in genome sizes and gene numbers by different mechanisms.</title>
        <authorList>
            <person name="Ali S.S."/>
            <person name="Shao J."/>
            <person name="Lary D.J."/>
            <person name="Kronmiller B."/>
            <person name="Shen D."/>
            <person name="Strem M.D."/>
            <person name="Amoako-Attah I."/>
            <person name="Akrofi A.Y."/>
            <person name="Begoude B.A."/>
            <person name="Ten Hoopen G.M."/>
            <person name="Coulibaly K."/>
            <person name="Kebe B.I."/>
            <person name="Melnick R.L."/>
            <person name="Guiltinan M.J."/>
            <person name="Tyler B.M."/>
            <person name="Meinhardt L.W."/>
            <person name="Bailey B.A."/>
        </authorList>
    </citation>
    <scope>NUCLEOTIDE SEQUENCE [LARGE SCALE GENOMIC DNA]</scope>
    <source>
        <strain evidence="2">sbr112.9</strain>
    </source>
</reference>
<dbReference type="EMBL" id="NCKW01002412">
    <property type="protein sequence ID" value="POM77671.1"/>
    <property type="molecule type" value="Genomic_DNA"/>
</dbReference>
<dbReference type="InterPro" id="IPR035940">
    <property type="entry name" value="CAP_sf"/>
</dbReference>
<dbReference type="AlphaFoldDB" id="A0A2P4YIM6"/>
<keyword evidence="2" id="KW-1185">Reference proteome</keyword>
<proteinExistence type="predicted"/>
<name>A0A2P4YIM6_9STRA</name>
<evidence type="ECO:0000313" key="1">
    <source>
        <dbReference type="EMBL" id="POM77671.1"/>
    </source>
</evidence>
<accession>A0A2P4YIM6</accession>
<dbReference type="Proteomes" id="UP000237271">
    <property type="component" value="Unassembled WGS sequence"/>
</dbReference>
<dbReference type="OrthoDB" id="159280at2759"/>
<evidence type="ECO:0000313" key="2">
    <source>
        <dbReference type="Proteomes" id="UP000237271"/>
    </source>
</evidence>
<protein>
    <submittedName>
        <fullName evidence="1">Uncharacterized protein</fullName>
    </submittedName>
</protein>
<organism evidence="1 2">
    <name type="scientific">Phytophthora palmivora</name>
    <dbReference type="NCBI Taxonomy" id="4796"/>
    <lineage>
        <taxon>Eukaryota</taxon>
        <taxon>Sar</taxon>
        <taxon>Stramenopiles</taxon>
        <taxon>Oomycota</taxon>
        <taxon>Peronosporomycetes</taxon>
        <taxon>Peronosporales</taxon>
        <taxon>Peronosporaceae</taxon>
        <taxon>Phytophthora</taxon>
    </lineage>
</organism>
<gene>
    <name evidence="1" type="ORF">PHPALM_4911</name>
</gene>
<dbReference type="Gene3D" id="3.40.33.10">
    <property type="entry name" value="CAP"/>
    <property type="match status" value="1"/>
</dbReference>